<comment type="caution">
    <text evidence="2">The sequence shown here is derived from an EMBL/GenBank/DDBJ whole genome shotgun (WGS) entry which is preliminary data.</text>
</comment>
<protein>
    <submittedName>
        <fullName evidence="2">Uncharacterized protein</fullName>
    </submittedName>
</protein>
<dbReference type="EMBL" id="PGEM01000205">
    <property type="protein sequence ID" value="PPJ61574.1"/>
    <property type="molecule type" value="Genomic_DNA"/>
</dbReference>
<dbReference type="RefSeq" id="WP_104389517.1">
    <property type="nucleotide sequence ID" value="NZ_PGEM01000205.1"/>
</dbReference>
<evidence type="ECO:0000313" key="3">
    <source>
        <dbReference type="Proteomes" id="UP000239589"/>
    </source>
</evidence>
<sequence length="170" mass="19125">MPRKPTNQAFPGFETEEEDGAEDKNLLVNEDSPEYLKKVELIDAIRQAPDNVARKNAIADAAKALGKSTRTIKRMIEKVEQVGVATLAVGRKDKGQYRISKEWHDFIVSLHKWGNREGSRINHNQISGYLKAFSSQGEKLQEKKYDDKFKGYSQVREDLIAGKSGASQVC</sequence>
<dbReference type="AlphaFoldDB" id="A0A2S6CP96"/>
<dbReference type="OrthoDB" id="501284at2"/>
<evidence type="ECO:0000256" key="1">
    <source>
        <dbReference type="SAM" id="MobiDB-lite"/>
    </source>
</evidence>
<proteinExistence type="predicted"/>
<feature type="region of interest" description="Disordered" evidence="1">
    <location>
        <begin position="1"/>
        <end position="26"/>
    </location>
</feature>
<name>A0A2S6CP96_9CYAN</name>
<keyword evidence="3" id="KW-1185">Reference proteome</keyword>
<organism evidence="2 3">
    <name type="scientific">Cuspidothrix issatschenkoi CHARLIE-1</name>
    <dbReference type="NCBI Taxonomy" id="2052836"/>
    <lineage>
        <taxon>Bacteria</taxon>
        <taxon>Bacillati</taxon>
        <taxon>Cyanobacteriota</taxon>
        <taxon>Cyanophyceae</taxon>
        <taxon>Nostocales</taxon>
        <taxon>Aphanizomenonaceae</taxon>
        <taxon>Cuspidothrix</taxon>
    </lineage>
</organism>
<evidence type="ECO:0000313" key="2">
    <source>
        <dbReference type="EMBL" id="PPJ61574.1"/>
    </source>
</evidence>
<gene>
    <name evidence="2" type="ORF">CUN59_20265</name>
</gene>
<dbReference type="Proteomes" id="UP000239589">
    <property type="component" value="Unassembled WGS sequence"/>
</dbReference>
<accession>A0A2S6CP96</accession>
<reference evidence="2 3" key="1">
    <citation type="submission" date="2018-02" db="EMBL/GenBank/DDBJ databases">
        <title>Discovery of a pederin family compound in a non-symbiotic bloom-forming cyanobacterium.</title>
        <authorList>
            <person name="Kust A."/>
            <person name="Mares J."/>
            <person name="Jokela J."/>
            <person name="Urajova P."/>
            <person name="Hajek J."/>
            <person name="Saurav K."/>
            <person name="Voracova K."/>
            <person name="Fewer D.P."/>
            <person name="Haapaniemi E."/>
            <person name="Permi P."/>
            <person name="Rehakova K."/>
            <person name="Sivonen K."/>
            <person name="Hrouzek P."/>
        </authorList>
    </citation>
    <scope>NUCLEOTIDE SEQUENCE [LARGE SCALE GENOMIC DNA]</scope>
    <source>
        <strain evidence="2 3">CHARLIE-1</strain>
    </source>
</reference>